<organism evidence="5 6">
    <name type="scientific">Geothermobacter hydrogeniphilus</name>
    <dbReference type="NCBI Taxonomy" id="1969733"/>
    <lineage>
        <taxon>Bacteria</taxon>
        <taxon>Pseudomonadati</taxon>
        <taxon>Thermodesulfobacteriota</taxon>
        <taxon>Desulfuromonadia</taxon>
        <taxon>Desulfuromonadales</taxon>
        <taxon>Geothermobacteraceae</taxon>
        <taxon>Geothermobacter</taxon>
    </lineage>
</organism>
<sequence length="603" mass="67142">MNTFHFLRPAWFWALPPALALLLWLARRQLRSRSWQTVCDPELLPHLLLGRSVRRANWPLWLLLAGVLLTITALAGPVWRRLPQPLFRQQSALVILFDLSRSMEAADLKPSRYLRARYKIEDLLRQRKEGQTALVVFAADAFTVAPLTSDRHTIEALLKSLEPGLMPAQGSDPARAMKLGVQLLRQAGLKQGRLLLVTDEDRPETALEAARRLHRQGFELAVLGVGTAEGAPIPQPGGGFFKDADGNLVLPVLNGRALQQLAVAGGGRYHGISIDDADLQDLLSGLNSHRLDNPGVSSTARGDVWSEDGVWLLWPLILLVACGFRRGWLLVLPLLLLQPVPAEAFSWQGLWRTPDQQATQLYRAGDYSAAAAQFEDIRWKASALYRAGDFAAAANLLKKLQGADDFYNLGNALAKQGDLSAALQAYRQALKRDPRDTDARFNKDLVEKELKRRRQRQSRQADSKTGRQNTQENTPGGKKQASGGKQGAQQQSPGATRDRPGGEPRKRQSPDSPSRGEKPVPNRKTPGAARRVRLRDDKAAGKDSGDTSRVAPAGRDRDRETAEQRETRLLLQQIPDDPGGLLRRKFHYQYRQRGQQTQTERSW</sequence>
<dbReference type="Pfam" id="PF13519">
    <property type="entry name" value="VWA_2"/>
    <property type="match status" value="1"/>
</dbReference>
<dbReference type="Gene3D" id="1.25.40.10">
    <property type="entry name" value="Tetratricopeptide repeat domain"/>
    <property type="match status" value="1"/>
</dbReference>
<dbReference type="SUPFAM" id="SSF53300">
    <property type="entry name" value="vWA-like"/>
    <property type="match status" value="1"/>
</dbReference>
<keyword evidence="6" id="KW-1185">Reference proteome</keyword>
<accession>A0A1X0Y8W8</accession>
<dbReference type="PANTHER" id="PTHR22550">
    <property type="entry name" value="SPORE GERMINATION PROTEIN"/>
    <property type="match status" value="1"/>
</dbReference>
<dbReference type="InterPro" id="IPR011990">
    <property type="entry name" value="TPR-like_helical_dom_sf"/>
</dbReference>
<feature type="compositionally biased region" description="Basic and acidic residues" evidence="2">
    <location>
        <begin position="430"/>
        <end position="450"/>
    </location>
</feature>
<evidence type="ECO:0000256" key="1">
    <source>
        <dbReference type="PROSITE-ProRule" id="PRU00339"/>
    </source>
</evidence>
<feature type="region of interest" description="Disordered" evidence="2">
    <location>
        <begin position="430"/>
        <end position="582"/>
    </location>
</feature>
<keyword evidence="3" id="KW-0472">Membrane</keyword>
<reference evidence="5 6" key="1">
    <citation type="submission" date="2017-03" db="EMBL/GenBank/DDBJ databases">
        <title>Genome sequence of Geothermobacter sp. EPR-M, Deep-Sea Iron Reducer.</title>
        <authorList>
            <person name="Tully B."/>
            <person name="Savalia P."/>
            <person name="Abuyen K."/>
            <person name="Baughan C."/>
            <person name="Romero E."/>
            <person name="Ronkowski C."/>
            <person name="Torres B."/>
            <person name="Tremblay J."/>
            <person name="Trujillo A."/>
            <person name="Tyler M."/>
            <person name="Perez-Rodriguez I."/>
            <person name="Amend J."/>
        </authorList>
    </citation>
    <scope>NUCLEOTIDE SEQUENCE [LARGE SCALE GENOMIC DNA]</scope>
    <source>
        <strain evidence="5 6">EPR-M</strain>
    </source>
</reference>
<dbReference type="EMBL" id="NAAD01000005">
    <property type="protein sequence ID" value="ORJ61576.1"/>
    <property type="molecule type" value="Genomic_DNA"/>
</dbReference>
<proteinExistence type="predicted"/>
<protein>
    <recommendedName>
        <fullName evidence="4">VWFA domain-containing protein</fullName>
    </recommendedName>
</protein>
<dbReference type="Gene3D" id="3.40.50.410">
    <property type="entry name" value="von Willebrand factor, type A domain"/>
    <property type="match status" value="1"/>
</dbReference>
<dbReference type="SMART" id="SM00028">
    <property type="entry name" value="TPR"/>
    <property type="match status" value="1"/>
</dbReference>
<dbReference type="RefSeq" id="WP_085009850.1">
    <property type="nucleotide sequence ID" value="NZ_NAAD01000005.1"/>
</dbReference>
<feature type="compositionally biased region" description="Basic and acidic residues" evidence="2">
    <location>
        <begin position="496"/>
        <end position="520"/>
    </location>
</feature>
<dbReference type="PROSITE" id="PS50005">
    <property type="entry name" value="TPR"/>
    <property type="match status" value="1"/>
</dbReference>
<feature type="compositionally biased region" description="Basic and acidic residues" evidence="2">
    <location>
        <begin position="554"/>
        <end position="568"/>
    </location>
</feature>
<dbReference type="Pfam" id="PF00515">
    <property type="entry name" value="TPR_1"/>
    <property type="match status" value="1"/>
</dbReference>
<dbReference type="SMART" id="SM00327">
    <property type="entry name" value="VWA"/>
    <property type="match status" value="1"/>
</dbReference>
<gene>
    <name evidence="5" type="ORF">B5V00_05930</name>
</gene>
<feature type="transmembrane region" description="Helical" evidence="3">
    <location>
        <begin position="60"/>
        <end position="79"/>
    </location>
</feature>
<dbReference type="SUPFAM" id="SSF48452">
    <property type="entry name" value="TPR-like"/>
    <property type="match status" value="1"/>
</dbReference>
<evidence type="ECO:0000259" key="4">
    <source>
        <dbReference type="PROSITE" id="PS50234"/>
    </source>
</evidence>
<evidence type="ECO:0000313" key="6">
    <source>
        <dbReference type="Proteomes" id="UP000193136"/>
    </source>
</evidence>
<dbReference type="InterPro" id="IPR050768">
    <property type="entry name" value="UPF0353/GerABKA_families"/>
</dbReference>
<dbReference type="STRING" id="1969733.B5V00_05930"/>
<dbReference type="Proteomes" id="UP000193136">
    <property type="component" value="Unassembled WGS sequence"/>
</dbReference>
<dbReference type="InterPro" id="IPR019734">
    <property type="entry name" value="TPR_rpt"/>
</dbReference>
<dbReference type="PROSITE" id="PS50293">
    <property type="entry name" value="TPR_REGION"/>
    <property type="match status" value="1"/>
</dbReference>
<dbReference type="PANTHER" id="PTHR22550:SF14">
    <property type="entry name" value="VWFA DOMAIN-CONTAINING PROTEIN"/>
    <property type="match status" value="1"/>
</dbReference>
<feature type="repeat" description="TPR" evidence="1">
    <location>
        <begin position="403"/>
        <end position="436"/>
    </location>
</feature>
<dbReference type="AlphaFoldDB" id="A0A1X0Y8W8"/>
<keyword evidence="3" id="KW-1133">Transmembrane helix</keyword>
<dbReference type="InterPro" id="IPR002035">
    <property type="entry name" value="VWF_A"/>
</dbReference>
<dbReference type="InterPro" id="IPR036465">
    <property type="entry name" value="vWFA_dom_sf"/>
</dbReference>
<feature type="compositionally biased region" description="Basic and acidic residues" evidence="2">
    <location>
        <begin position="534"/>
        <end position="546"/>
    </location>
</feature>
<feature type="domain" description="VWFA" evidence="4">
    <location>
        <begin position="92"/>
        <end position="286"/>
    </location>
</feature>
<evidence type="ECO:0000256" key="3">
    <source>
        <dbReference type="SAM" id="Phobius"/>
    </source>
</evidence>
<dbReference type="PROSITE" id="PS50234">
    <property type="entry name" value="VWFA"/>
    <property type="match status" value="1"/>
</dbReference>
<evidence type="ECO:0000313" key="5">
    <source>
        <dbReference type="EMBL" id="ORJ61576.1"/>
    </source>
</evidence>
<keyword evidence="1" id="KW-0802">TPR repeat</keyword>
<evidence type="ECO:0000256" key="2">
    <source>
        <dbReference type="SAM" id="MobiDB-lite"/>
    </source>
</evidence>
<feature type="transmembrane region" description="Helical" evidence="3">
    <location>
        <begin position="6"/>
        <end position="26"/>
    </location>
</feature>
<name>A0A1X0Y8W8_9BACT</name>
<dbReference type="OrthoDB" id="9807628at2"/>
<feature type="compositionally biased region" description="Low complexity" evidence="2">
    <location>
        <begin position="475"/>
        <end position="495"/>
    </location>
</feature>
<comment type="caution">
    <text evidence="5">The sequence shown here is derived from an EMBL/GenBank/DDBJ whole genome shotgun (WGS) entry which is preliminary data.</text>
</comment>
<keyword evidence="3" id="KW-0812">Transmembrane</keyword>